<dbReference type="Proteomes" id="UP001305414">
    <property type="component" value="Unassembled WGS sequence"/>
</dbReference>
<name>A0AAN7USQ5_9PEZI</name>
<organism evidence="1 2">
    <name type="scientific">Xylaria bambusicola</name>
    <dbReference type="NCBI Taxonomy" id="326684"/>
    <lineage>
        <taxon>Eukaryota</taxon>
        <taxon>Fungi</taxon>
        <taxon>Dikarya</taxon>
        <taxon>Ascomycota</taxon>
        <taxon>Pezizomycotina</taxon>
        <taxon>Sordariomycetes</taxon>
        <taxon>Xylariomycetidae</taxon>
        <taxon>Xylariales</taxon>
        <taxon>Xylariaceae</taxon>
        <taxon>Xylaria</taxon>
    </lineage>
</organism>
<dbReference type="AlphaFoldDB" id="A0AAN7USQ5"/>
<proteinExistence type="predicted"/>
<evidence type="ECO:0000313" key="1">
    <source>
        <dbReference type="EMBL" id="KAK5633114.1"/>
    </source>
</evidence>
<reference evidence="1 2" key="1">
    <citation type="submission" date="2023-10" db="EMBL/GenBank/DDBJ databases">
        <title>Draft genome sequence of Xylaria bambusicola isolate GMP-LS, the root and basal stem rot pathogen of sugarcane in Indonesia.</title>
        <authorList>
            <person name="Selvaraj P."/>
            <person name="Muralishankar V."/>
            <person name="Muruganantham S."/>
            <person name="Sp S."/>
            <person name="Haryani S."/>
            <person name="Lau K.J.X."/>
            <person name="Naqvi N.I."/>
        </authorList>
    </citation>
    <scope>NUCLEOTIDE SEQUENCE [LARGE SCALE GENOMIC DNA]</scope>
    <source>
        <strain evidence="1">GMP-LS</strain>
    </source>
</reference>
<gene>
    <name evidence="1" type="ORF">RRF57_008828</name>
</gene>
<keyword evidence="2" id="KW-1185">Reference proteome</keyword>
<sequence>MLPPNTTKATRQTVAAYRMSAQAAAMLPLPCRHCQVYFNNALKANQGSLEFHSVTSAAYLRHVRPPSRWLPRKTLKKVTRFHRQRNDTVTATERAATRSVAPLLSKDTAHLSLLLVGM</sequence>
<dbReference type="EMBL" id="JAWHQM010000030">
    <property type="protein sequence ID" value="KAK5633114.1"/>
    <property type="molecule type" value="Genomic_DNA"/>
</dbReference>
<protein>
    <submittedName>
        <fullName evidence="1">Uncharacterized protein</fullName>
    </submittedName>
</protein>
<accession>A0AAN7USQ5</accession>
<comment type="caution">
    <text evidence="1">The sequence shown here is derived from an EMBL/GenBank/DDBJ whole genome shotgun (WGS) entry which is preliminary data.</text>
</comment>
<evidence type="ECO:0000313" key="2">
    <source>
        <dbReference type="Proteomes" id="UP001305414"/>
    </source>
</evidence>